<sequence>MAVRLLVLVVGSAGPVKFDAPANSDECLPTCSFCSFSLLWVQLECVSCCIRYMFNGSMKRNSEHSIDQGRYTPYTADVPSRKSITLMDPTSKGSHGSFFAPHSPPVSESKLRQQLCKNRMGTLATPAHLLAHFQLTV</sequence>
<dbReference type="EMBL" id="JAHMHQ010000011">
    <property type="protein sequence ID" value="KAK1636294.1"/>
    <property type="molecule type" value="Genomic_DNA"/>
</dbReference>
<evidence type="ECO:0000313" key="2">
    <source>
        <dbReference type="EMBL" id="KAK1636294.1"/>
    </source>
</evidence>
<name>A0AAJ0EER6_9PEZI</name>
<dbReference type="AlphaFoldDB" id="A0AAJ0EER6"/>
<evidence type="ECO:0000256" key="1">
    <source>
        <dbReference type="SAM" id="SignalP"/>
    </source>
</evidence>
<keyword evidence="3" id="KW-1185">Reference proteome</keyword>
<dbReference type="Proteomes" id="UP001243989">
    <property type="component" value="Unassembled WGS sequence"/>
</dbReference>
<evidence type="ECO:0008006" key="4">
    <source>
        <dbReference type="Google" id="ProtNLM"/>
    </source>
</evidence>
<organism evidence="2 3">
    <name type="scientific">Colletotrichum phormii</name>
    <dbReference type="NCBI Taxonomy" id="359342"/>
    <lineage>
        <taxon>Eukaryota</taxon>
        <taxon>Fungi</taxon>
        <taxon>Dikarya</taxon>
        <taxon>Ascomycota</taxon>
        <taxon>Pezizomycotina</taxon>
        <taxon>Sordariomycetes</taxon>
        <taxon>Hypocreomycetidae</taxon>
        <taxon>Glomerellales</taxon>
        <taxon>Glomerellaceae</taxon>
        <taxon>Colletotrichum</taxon>
        <taxon>Colletotrichum acutatum species complex</taxon>
    </lineage>
</organism>
<reference evidence="2" key="1">
    <citation type="submission" date="2021-06" db="EMBL/GenBank/DDBJ databases">
        <title>Comparative genomics, transcriptomics and evolutionary studies reveal genomic signatures of adaptation to plant cell wall in hemibiotrophic fungi.</title>
        <authorList>
            <consortium name="DOE Joint Genome Institute"/>
            <person name="Baroncelli R."/>
            <person name="Diaz J.F."/>
            <person name="Benocci T."/>
            <person name="Peng M."/>
            <person name="Battaglia E."/>
            <person name="Haridas S."/>
            <person name="Andreopoulos W."/>
            <person name="Labutti K."/>
            <person name="Pangilinan J."/>
            <person name="Floch G.L."/>
            <person name="Makela M.R."/>
            <person name="Henrissat B."/>
            <person name="Grigoriev I.V."/>
            <person name="Crouch J.A."/>
            <person name="De Vries R.P."/>
            <person name="Sukno S.A."/>
            <person name="Thon M.R."/>
        </authorList>
    </citation>
    <scope>NUCLEOTIDE SEQUENCE</scope>
    <source>
        <strain evidence="2">CBS 102054</strain>
    </source>
</reference>
<protein>
    <recommendedName>
        <fullName evidence="4">Secreted protein</fullName>
    </recommendedName>
</protein>
<proteinExistence type="predicted"/>
<keyword evidence="1" id="KW-0732">Signal</keyword>
<comment type="caution">
    <text evidence="2">The sequence shown here is derived from an EMBL/GenBank/DDBJ whole genome shotgun (WGS) entry which is preliminary data.</text>
</comment>
<accession>A0AAJ0EER6</accession>
<evidence type="ECO:0000313" key="3">
    <source>
        <dbReference type="Proteomes" id="UP001243989"/>
    </source>
</evidence>
<feature type="chain" id="PRO_5042488338" description="Secreted protein" evidence="1">
    <location>
        <begin position="19"/>
        <end position="137"/>
    </location>
</feature>
<dbReference type="GeneID" id="85471299"/>
<dbReference type="RefSeq" id="XP_060444901.1">
    <property type="nucleotide sequence ID" value="XM_060586437.1"/>
</dbReference>
<feature type="signal peptide" evidence="1">
    <location>
        <begin position="1"/>
        <end position="18"/>
    </location>
</feature>
<gene>
    <name evidence="2" type="ORF">BDP81DRAFT_36204</name>
</gene>